<protein>
    <submittedName>
        <fullName evidence="1">Uncharacterized protein</fullName>
    </submittedName>
</protein>
<name>A0ABD1M5E0_9FABA</name>
<evidence type="ECO:0000313" key="2">
    <source>
        <dbReference type="Proteomes" id="UP001603857"/>
    </source>
</evidence>
<reference evidence="1 2" key="1">
    <citation type="submission" date="2024-08" db="EMBL/GenBank/DDBJ databases">
        <title>Insights into the chromosomal genome structure of Flemingia macrophylla.</title>
        <authorList>
            <person name="Ding Y."/>
            <person name="Zhao Y."/>
            <person name="Bi W."/>
            <person name="Wu M."/>
            <person name="Zhao G."/>
            <person name="Gong Y."/>
            <person name="Li W."/>
            <person name="Zhang P."/>
        </authorList>
    </citation>
    <scope>NUCLEOTIDE SEQUENCE [LARGE SCALE GENOMIC DNA]</scope>
    <source>
        <strain evidence="1">DYQJB</strain>
        <tissue evidence="1">Leaf</tissue>
    </source>
</reference>
<comment type="caution">
    <text evidence="1">The sequence shown here is derived from an EMBL/GenBank/DDBJ whole genome shotgun (WGS) entry which is preliminary data.</text>
</comment>
<accession>A0ABD1M5E0</accession>
<dbReference type="EMBL" id="JBGMDY010000006">
    <property type="protein sequence ID" value="KAL2330857.1"/>
    <property type="molecule type" value="Genomic_DNA"/>
</dbReference>
<proteinExistence type="predicted"/>
<evidence type="ECO:0000313" key="1">
    <source>
        <dbReference type="EMBL" id="KAL2330857.1"/>
    </source>
</evidence>
<gene>
    <name evidence="1" type="ORF">Fmac_018438</name>
</gene>
<dbReference type="Proteomes" id="UP001603857">
    <property type="component" value="Unassembled WGS sequence"/>
</dbReference>
<keyword evidence="2" id="KW-1185">Reference proteome</keyword>
<dbReference type="AlphaFoldDB" id="A0ABD1M5E0"/>
<sequence length="73" mass="8730">MIPLCTFMTVYINSMYYIIMIYRGRVWHWLHPIPKRVRRILTPHCCVAVLLLNCVAGDDLLEEEHQEKWEGTL</sequence>
<organism evidence="1 2">
    <name type="scientific">Flemingia macrophylla</name>
    <dbReference type="NCBI Taxonomy" id="520843"/>
    <lineage>
        <taxon>Eukaryota</taxon>
        <taxon>Viridiplantae</taxon>
        <taxon>Streptophyta</taxon>
        <taxon>Embryophyta</taxon>
        <taxon>Tracheophyta</taxon>
        <taxon>Spermatophyta</taxon>
        <taxon>Magnoliopsida</taxon>
        <taxon>eudicotyledons</taxon>
        <taxon>Gunneridae</taxon>
        <taxon>Pentapetalae</taxon>
        <taxon>rosids</taxon>
        <taxon>fabids</taxon>
        <taxon>Fabales</taxon>
        <taxon>Fabaceae</taxon>
        <taxon>Papilionoideae</taxon>
        <taxon>50 kb inversion clade</taxon>
        <taxon>NPAAA clade</taxon>
        <taxon>indigoferoid/millettioid clade</taxon>
        <taxon>Phaseoleae</taxon>
        <taxon>Flemingia</taxon>
    </lineage>
</organism>